<comment type="caution">
    <text evidence="2">The sequence shown here is derived from an EMBL/GenBank/DDBJ whole genome shotgun (WGS) entry which is preliminary data.</text>
</comment>
<feature type="domain" description="Phosphatidate phosphatase APP1 catalytic" evidence="1">
    <location>
        <begin position="144"/>
        <end position="295"/>
    </location>
</feature>
<proteinExistence type="predicted"/>
<gene>
    <name evidence="2" type="ORF">GGQ54_003102</name>
</gene>
<organism evidence="2 3">
    <name type="scientific">Naumannella cuiyingiana</name>
    <dbReference type="NCBI Taxonomy" id="1347891"/>
    <lineage>
        <taxon>Bacteria</taxon>
        <taxon>Bacillati</taxon>
        <taxon>Actinomycetota</taxon>
        <taxon>Actinomycetes</taxon>
        <taxon>Propionibacteriales</taxon>
        <taxon>Propionibacteriaceae</taxon>
        <taxon>Naumannella</taxon>
    </lineage>
</organism>
<dbReference type="EMBL" id="JACBZS010000001">
    <property type="protein sequence ID" value="NYI72542.1"/>
    <property type="molecule type" value="Genomic_DNA"/>
</dbReference>
<sequence length="343" mass="37826">MSTNRPFFAARIEDALTRLVGRLVRNLGWRERVIGYISYGSPAFVRILCRVVLSPDPRKHGQLAEALLNRRGWRNFITAPAEFAPIEVRIGDTTWQGRSGRGGFVDVRLAHRGLTPGWHRAMIRPTGGDEVEVPLLIIDPTDDFGIVSDIDDTVISTSLPRPLLAAWNTFVLHETARQSVPGMAELYRRLLADHPGSPIFYLSTGAWNVAPTLVRFLKHHRFPLGPLLLTDWGPTNTGWFRSGREHKERMLARLAEEFPNVAWLLVGDDGQHDPSIYGGFAQANPDRVRAIAIRQLTPGEQVLAHGTPVGLEDPPVAGDTPEVRGPDGAALGRALGARVAEHA</sequence>
<protein>
    <submittedName>
        <fullName evidence="2">Phosphatidate phosphatase APP1</fullName>
    </submittedName>
</protein>
<dbReference type="RefSeq" id="WP_179446197.1">
    <property type="nucleotide sequence ID" value="NZ_JACBZS010000001.1"/>
</dbReference>
<accession>A0A7Z0DBM2</accession>
<dbReference type="Proteomes" id="UP000527616">
    <property type="component" value="Unassembled WGS sequence"/>
</dbReference>
<dbReference type="Pfam" id="PF09949">
    <property type="entry name" value="APP1_cat"/>
    <property type="match status" value="1"/>
</dbReference>
<dbReference type="PANTHER" id="PTHR28208">
    <property type="entry name" value="PHOSPHATIDATE PHOSPHATASE APP1"/>
    <property type="match status" value="1"/>
</dbReference>
<dbReference type="GO" id="GO:0008195">
    <property type="term" value="F:phosphatidate phosphatase activity"/>
    <property type="evidence" value="ECO:0007669"/>
    <property type="project" value="InterPro"/>
</dbReference>
<dbReference type="PANTHER" id="PTHR28208:SF3">
    <property type="entry name" value="PHOSPHATIDATE PHOSPHATASE APP1"/>
    <property type="match status" value="1"/>
</dbReference>
<dbReference type="AlphaFoldDB" id="A0A7Z0DBM2"/>
<dbReference type="InterPro" id="IPR019236">
    <property type="entry name" value="APP1_cat"/>
</dbReference>
<evidence type="ECO:0000313" key="3">
    <source>
        <dbReference type="Proteomes" id="UP000527616"/>
    </source>
</evidence>
<evidence type="ECO:0000259" key="1">
    <source>
        <dbReference type="Pfam" id="PF09949"/>
    </source>
</evidence>
<dbReference type="InterPro" id="IPR052935">
    <property type="entry name" value="Mg2+_PAP"/>
</dbReference>
<name>A0A7Z0DBM2_9ACTN</name>
<reference evidence="2 3" key="1">
    <citation type="submission" date="2020-07" db="EMBL/GenBank/DDBJ databases">
        <title>Sequencing the genomes of 1000 actinobacteria strains.</title>
        <authorList>
            <person name="Klenk H.-P."/>
        </authorList>
    </citation>
    <scope>NUCLEOTIDE SEQUENCE [LARGE SCALE GENOMIC DNA]</scope>
    <source>
        <strain evidence="2 3">DSM 103164</strain>
    </source>
</reference>
<evidence type="ECO:0000313" key="2">
    <source>
        <dbReference type="EMBL" id="NYI72542.1"/>
    </source>
</evidence>
<keyword evidence="3" id="KW-1185">Reference proteome</keyword>